<proteinExistence type="predicted"/>
<accession>A0ACC1LV11</accession>
<dbReference type="EMBL" id="JANBVB010003151">
    <property type="protein sequence ID" value="KAJ2880229.1"/>
    <property type="molecule type" value="Genomic_DNA"/>
</dbReference>
<gene>
    <name evidence="1" type="ORF">IWW38_005984</name>
</gene>
<dbReference type="Proteomes" id="UP001139981">
    <property type="component" value="Unassembled WGS sequence"/>
</dbReference>
<feature type="non-terminal residue" evidence="1">
    <location>
        <position position="190"/>
    </location>
</feature>
<organism evidence="1 2">
    <name type="scientific">Coemansia aciculifera</name>
    <dbReference type="NCBI Taxonomy" id="417176"/>
    <lineage>
        <taxon>Eukaryota</taxon>
        <taxon>Fungi</taxon>
        <taxon>Fungi incertae sedis</taxon>
        <taxon>Zoopagomycota</taxon>
        <taxon>Kickxellomycotina</taxon>
        <taxon>Kickxellomycetes</taxon>
        <taxon>Kickxellales</taxon>
        <taxon>Kickxellaceae</taxon>
        <taxon>Coemansia</taxon>
    </lineage>
</organism>
<evidence type="ECO:0000313" key="2">
    <source>
        <dbReference type="Proteomes" id="UP001139981"/>
    </source>
</evidence>
<protein>
    <submittedName>
        <fullName evidence="1">Uncharacterized protein</fullName>
    </submittedName>
</protein>
<keyword evidence="2" id="KW-1185">Reference proteome</keyword>
<sequence>MPPHPPLEESMHHKSCATDVPHATAELPPYSRDISHHSVADAKKSPEPQHFSAPSSSAASDIDESSAPSLADFAAADARLLDVNQLLLRRIRKLELTNQIVKEAYAEVQEMLQAERQSKITQLRALESKHEEDMERLVQEYQDRADHSASDSDSDSDYAFHPGFSTTAAHGGTRVPAERKMPASSSSSPL</sequence>
<comment type="caution">
    <text evidence="1">The sequence shown here is derived from an EMBL/GenBank/DDBJ whole genome shotgun (WGS) entry which is preliminary data.</text>
</comment>
<evidence type="ECO:0000313" key="1">
    <source>
        <dbReference type="EMBL" id="KAJ2880229.1"/>
    </source>
</evidence>
<reference evidence="1" key="1">
    <citation type="submission" date="2022-07" db="EMBL/GenBank/DDBJ databases">
        <title>Phylogenomic reconstructions and comparative analyses of Kickxellomycotina fungi.</title>
        <authorList>
            <person name="Reynolds N.K."/>
            <person name="Stajich J.E."/>
            <person name="Barry K."/>
            <person name="Grigoriev I.V."/>
            <person name="Crous P."/>
            <person name="Smith M.E."/>
        </authorList>
    </citation>
    <scope>NUCLEOTIDE SEQUENCE</scope>
    <source>
        <strain evidence="1">CBS 190363</strain>
    </source>
</reference>
<name>A0ACC1LV11_9FUNG</name>